<evidence type="ECO:0000256" key="14">
    <source>
        <dbReference type="ARBA" id="ARBA00023180"/>
    </source>
</evidence>
<keyword evidence="10" id="KW-1064">Adaptive immunity</keyword>
<name>A0ABD2ECR3_DAUMA</name>
<evidence type="ECO:0000256" key="16">
    <source>
        <dbReference type="ARBA" id="ARBA00023319"/>
    </source>
</evidence>
<dbReference type="CDD" id="cd07695">
    <property type="entry name" value="IgV_3_CD4"/>
    <property type="match status" value="1"/>
</dbReference>
<keyword evidence="4" id="KW-0597">Phosphoprotein</keyword>
<evidence type="ECO:0000256" key="9">
    <source>
        <dbReference type="ARBA" id="ARBA00022989"/>
    </source>
</evidence>
<dbReference type="PRINTS" id="PR00692">
    <property type="entry name" value="CD4TCANTIGEN"/>
</dbReference>
<dbReference type="InterPro" id="IPR007110">
    <property type="entry name" value="Ig-like_dom"/>
</dbReference>
<feature type="transmembrane region" description="Helical" evidence="18">
    <location>
        <begin position="396"/>
        <end position="418"/>
    </location>
</feature>
<keyword evidence="12" id="KW-0564">Palmitate</keyword>
<organism evidence="21 22">
    <name type="scientific">Daubentonia madagascariensis</name>
    <name type="common">Aye-aye</name>
    <name type="synonym">Sciurus madagascariensis</name>
    <dbReference type="NCBI Taxonomy" id="31869"/>
    <lineage>
        <taxon>Eukaryota</taxon>
        <taxon>Metazoa</taxon>
        <taxon>Chordata</taxon>
        <taxon>Craniata</taxon>
        <taxon>Vertebrata</taxon>
        <taxon>Euteleostomi</taxon>
        <taxon>Mammalia</taxon>
        <taxon>Eutheria</taxon>
        <taxon>Euarchontoglires</taxon>
        <taxon>Primates</taxon>
        <taxon>Strepsirrhini</taxon>
        <taxon>Chiromyiformes</taxon>
        <taxon>Daubentoniidae</taxon>
        <taxon>Daubentonia</taxon>
    </lineage>
</organism>
<dbReference type="InterPro" id="IPR013106">
    <property type="entry name" value="Ig_V-set"/>
</dbReference>
<evidence type="ECO:0000256" key="19">
    <source>
        <dbReference type="SAM" id="SignalP"/>
    </source>
</evidence>
<dbReference type="InterPro" id="IPR000973">
    <property type="entry name" value="CD4"/>
</dbReference>
<keyword evidence="15" id="KW-0449">Lipoprotein</keyword>
<reference evidence="21 22" key="1">
    <citation type="journal article" date="2024" name="G3 (Bethesda)">
        <title>A hybrid genome assembly of the endangered aye-aye (Daubentonia madagascariensis).</title>
        <authorList>
            <person name="Versoza C.J."/>
            <person name="Pfeifer S.P."/>
        </authorList>
    </citation>
    <scope>NUCLEOTIDE SEQUENCE [LARGE SCALE GENOMIC DNA]</scope>
    <source>
        <strain evidence="21">6821</strain>
    </source>
</reference>
<dbReference type="FunFam" id="2.60.40.10:FF:001221">
    <property type="entry name" value="T-cell surface glycoprotein CD4"/>
    <property type="match status" value="1"/>
</dbReference>
<accession>A0ABD2ECR3</accession>
<dbReference type="GO" id="GO:0002250">
    <property type="term" value="P:adaptive immune response"/>
    <property type="evidence" value="ECO:0007669"/>
    <property type="project" value="UniProtKB-KW"/>
</dbReference>
<dbReference type="FunFam" id="2.60.40.10:FF:001253">
    <property type="entry name" value="T-cell surface glycoprotein CD4"/>
    <property type="match status" value="1"/>
</dbReference>
<dbReference type="InterPro" id="IPR013783">
    <property type="entry name" value="Ig-like_fold"/>
</dbReference>
<keyword evidence="14" id="KW-0325">Glycoprotein</keyword>
<dbReference type="Pfam" id="PF09191">
    <property type="entry name" value="CD4-extracel"/>
    <property type="match status" value="1"/>
</dbReference>
<keyword evidence="6 19" id="KW-0732">Signal</keyword>
<dbReference type="Pfam" id="PF05790">
    <property type="entry name" value="C2-set"/>
    <property type="match status" value="2"/>
</dbReference>
<dbReference type="InterPro" id="IPR015274">
    <property type="entry name" value="CD4-extracel"/>
</dbReference>
<evidence type="ECO:0000256" key="5">
    <source>
        <dbReference type="ARBA" id="ARBA00022692"/>
    </source>
</evidence>
<dbReference type="GO" id="GO:0005886">
    <property type="term" value="C:plasma membrane"/>
    <property type="evidence" value="ECO:0007669"/>
    <property type="project" value="UniProtKB-SubCell"/>
</dbReference>
<dbReference type="Proteomes" id="UP001610411">
    <property type="component" value="Unassembled WGS sequence"/>
</dbReference>
<feature type="chain" id="PRO_5044830295" description="T-cell surface glycoprotein CD4" evidence="19">
    <location>
        <begin position="26"/>
        <end position="454"/>
    </location>
</feature>
<protein>
    <recommendedName>
        <fullName evidence="2">T-cell surface glycoprotein CD4</fullName>
    </recommendedName>
    <alternativeName>
        <fullName evidence="17">T-cell surface antigen T4/Leu-3</fullName>
    </alternativeName>
</protein>
<dbReference type="Gene3D" id="2.60.40.10">
    <property type="entry name" value="Immunoglobulins"/>
    <property type="match status" value="4"/>
</dbReference>
<evidence type="ECO:0000256" key="2">
    <source>
        <dbReference type="ARBA" id="ARBA00016522"/>
    </source>
</evidence>
<dbReference type="AlphaFoldDB" id="A0ABD2ECR3"/>
<dbReference type="FunFam" id="2.60.40.10:FF:001204">
    <property type="entry name" value="T-cell surface glycoprotein CD4"/>
    <property type="match status" value="1"/>
</dbReference>
<comment type="caution">
    <text evidence="21">The sequence shown here is derived from an EMBL/GenBank/DDBJ whole genome shotgun (WGS) entry which is preliminary data.</text>
</comment>
<keyword evidence="9 18" id="KW-1133">Transmembrane helix</keyword>
<evidence type="ECO:0000256" key="3">
    <source>
        <dbReference type="ARBA" id="ARBA00022475"/>
    </source>
</evidence>
<comment type="subcellular location">
    <subcellularLocation>
        <location evidence="1">Cell membrane</location>
        <topology evidence="1">Single-pass type I membrane protein</topology>
    </subcellularLocation>
</comment>
<evidence type="ECO:0000256" key="6">
    <source>
        <dbReference type="ARBA" id="ARBA00022729"/>
    </source>
</evidence>
<evidence type="ECO:0000256" key="7">
    <source>
        <dbReference type="ARBA" id="ARBA00022737"/>
    </source>
</evidence>
<dbReference type="InterPro" id="IPR013151">
    <property type="entry name" value="Immunoglobulin_dom"/>
</dbReference>
<evidence type="ECO:0000256" key="4">
    <source>
        <dbReference type="ARBA" id="ARBA00022553"/>
    </source>
</evidence>
<keyword evidence="8" id="KW-0391">Immunity</keyword>
<gene>
    <name evidence="21" type="ORF">WCI35_014801</name>
</gene>
<dbReference type="SMART" id="SM00409">
    <property type="entry name" value="IG"/>
    <property type="match status" value="3"/>
</dbReference>
<evidence type="ECO:0000259" key="20">
    <source>
        <dbReference type="PROSITE" id="PS50835"/>
    </source>
</evidence>
<sequence>MNWGISFRHLLLVLQLALLLAVTQGKEVVLGRKGDSVELPCKQTLQKKTISFSWKHSNQTKILGNQGSSSFWNTGPSMLKNRVESKKNLWDQGSFPLIIKNLKVEDSGTYICDVEDKKKEVELLVFGLTANSDTRLLQGQSLTLNLESPRGSSPSVQCQGPGDKKINEDNVLSVSQLRLQDSGTWKCTVSQDWQTLEFNIDIVMLAFQKASSTIYKKEGEQVEFSFPLTFGEEDLDGELRWQAERASSSKSWITFSLKNKKVSVQGVTQDPKLHMGEMLPLRVTLPQALPRYAGSGNLTLVLAQGKLHQEVKLVVMRVTQLQNNLTCEVLGPTSPELILSLKQENQEAKVSKKEKAVWVLDPEAGMWQCLLSDVDQVLLESKEEVSPSRFPQVQPMLPVGLGGFAGLLSIGFGIIYCVRHRRSQTERKSQIKRLLSEKKTCQCPHQFQKTHNLI</sequence>
<keyword evidence="11 18" id="KW-0472">Membrane</keyword>
<dbReference type="FunFam" id="2.60.40.10:FF:001105">
    <property type="entry name" value="T-cell surface glycoprotein CD4"/>
    <property type="match status" value="1"/>
</dbReference>
<dbReference type="GO" id="GO:0009986">
    <property type="term" value="C:cell surface"/>
    <property type="evidence" value="ECO:0007669"/>
    <property type="project" value="UniProtKB-ARBA"/>
</dbReference>
<proteinExistence type="predicted"/>
<dbReference type="SUPFAM" id="SSF48726">
    <property type="entry name" value="Immunoglobulin"/>
    <property type="match status" value="4"/>
</dbReference>
<dbReference type="InterPro" id="IPR003599">
    <property type="entry name" value="Ig_sub"/>
</dbReference>
<evidence type="ECO:0000256" key="13">
    <source>
        <dbReference type="ARBA" id="ARBA00023157"/>
    </source>
</evidence>
<dbReference type="InterPro" id="IPR008424">
    <property type="entry name" value="Ig_C2-set"/>
</dbReference>
<dbReference type="Pfam" id="PF12104">
    <property type="entry name" value="Tcell_CD4_C"/>
    <property type="match status" value="1"/>
</dbReference>
<evidence type="ECO:0000313" key="22">
    <source>
        <dbReference type="Proteomes" id="UP001610411"/>
    </source>
</evidence>
<dbReference type="PANTHER" id="PTHR11422:SF0">
    <property type="entry name" value="T-CELL SURFACE GLYCOPROTEIN CD4"/>
    <property type="match status" value="1"/>
</dbReference>
<evidence type="ECO:0000256" key="1">
    <source>
        <dbReference type="ARBA" id="ARBA00004251"/>
    </source>
</evidence>
<keyword evidence="3" id="KW-1003">Cell membrane</keyword>
<dbReference type="Gene3D" id="1.20.5.900">
    <property type="entry name" value="transmembrane domain of human cd4"/>
    <property type="match status" value="1"/>
</dbReference>
<evidence type="ECO:0000256" key="18">
    <source>
        <dbReference type="SAM" id="Phobius"/>
    </source>
</evidence>
<evidence type="ECO:0000256" key="17">
    <source>
        <dbReference type="ARBA" id="ARBA00029974"/>
    </source>
</evidence>
<dbReference type="SMART" id="SM00406">
    <property type="entry name" value="IGv"/>
    <property type="match status" value="1"/>
</dbReference>
<evidence type="ECO:0000313" key="21">
    <source>
        <dbReference type="EMBL" id="KAL2776939.1"/>
    </source>
</evidence>
<evidence type="ECO:0000256" key="15">
    <source>
        <dbReference type="ARBA" id="ARBA00023288"/>
    </source>
</evidence>
<feature type="domain" description="Ig-like" evidence="20">
    <location>
        <begin position="33"/>
        <end position="122"/>
    </location>
</feature>
<dbReference type="PROSITE" id="PS50835">
    <property type="entry name" value="IG_LIKE"/>
    <property type="match status" value="1"/>
</dbReference>
<keyword evidence="7" id="KW-0677">Repeat</keyword>
<keyword evidence="13" id="KW-1015">Disulfide bond</keyword>
<evidence type="ECO:0000256" key="12">
    <source>
        <dbReference type="ARBA" id="ARBA00023139"/>
    </source>
</evidence>
<evidence type="ECO:0000256" key="8">
    <source>
        <dbReference type="ARBA" id="ARBA00022859"/>
    </source>
</evidence>
<evidence type="ECO:0000256" key="11">
    <source>
        <dbReference type="ARBA" id="ARBA00023136"/>
    </source>
</evidence>
<evidence type="ECO:0000256" key="10">
    <source>
        <dbReference type="ARBA" id="ARBA00023130"/>
    </source>
</evidence>
<keyword evidence="5 18" id="KW-0812">Transmembrane</keyword>
<keyword evidence="16" id="KW-0393">Immunoglobulin domain</keyword>
<dbReference type="InterPro" id="IPR036179">
    <property type="entry name" value="Ig-like_dom_sf"/>
</dbReference>
<dbReference type="Pfam" id="PF00047">
    <property type="entry name" value="ig"/>
    <property type="match status" value="1"/>
</dbReference>
<dbReference type="InterPro" id="IPR021963">
    <property type="entry name" value="Tcell_CD4_Cterm"/>
</dbReference>
<dbReference type="EMBL" id="JBFSEQ010000005">
    <property type="protein sequence ID" value="KAL2776939.1"/>
    <property type="molecule type" value="Genomic_DNA"/>
</dbReference>
<dbReference type="PANTHER" id="PTHR11422">
    <property type="entry name" value="T-CELL SURFACE GLYCOPROTEIN CD4"/>
    <property type="match status" value="1"/>
</dbReference>
<feature type="signal peptide" evidence="19">
    <location>
        <begin position="1"/>
        <end position="25"/>
    </location>
</feature>
<keyword evidence="22" id="KW-1185">Reference proteome</keyword>